<dbReference type="InterPro" id="IPR008271">
    <property type="entry name" value="Ser/Thr_kinase_AS"/>
</dbReference>
<dbReference type="SMART" id="SM00220">
    <property type="entry name" value="S_TKc"/>
    <property type="match status" value="1"/>
</dbReference>
<keyword evidence="6" id="KW-1133">Transmembrane helix</keyword>
<evidence type="ECO:0000256" key="1">
    <source>
        <dbReference type="ARBA" id="ARBA00022679"/>
    </source>
</evidence>
<dbReference type="PANTHER" id="PTHR43289:SF34">
    <property type="entry name" value="SERINE_THREONINE-PROTEIN KINASE YBDM-RELATED"/>
    <property type="match status" value="1"/>
</dbReference>
<dbReference type="InterPro" id="IPR000719">
    <property type="entry name" value="Prot_kinase_dom"/>
</dbReference>
<dbReference type="Gene3D" id="1.25.40.10">
    <property type="entry name" value="Tetratricopeptide repeat domain"/>
    <property type="match status" value="1"/>
</dbReference>
<dbReference type="PROSITE" id="PS50011">
    <property type="entry name" value="PROTEIN_KINASE_DOM"/>
    <property type="match status" value="1"/>
</dbReference>
<dbReference type="GO" id="GO:0004674">
    <property type="term" value="F:protein serine/threonine kinase activity"/>
    <property type="evidence" value="ECO:0007669"/>
    <property type="project" value="UniProtKB-KW"/>
</dbReference>
<protein>
    <submittedName>
        <fullName evidence="8">Serine/threonine protein kinase</fullName>
    </submittedName>
</protein>
<feature type="binding site" evidence="5">
    <location>
        <position position="117"/>
    </location>
    <ligand>
        <name>ATP</name>
        <dbReference type="ChEBI" id="CHEBI:30616"/>
    </ligand>
</feature>
<organism evidence="8 9">
    <name type="scientific">Luteibacter anthropi</name>
    <dbReference type="NCBI Taxonomy" id="564369"/>
    <lineage>
        <taxon>Bacteria</taxon>
        <taxon>Pseudomonadati</taxon>
        <taxon>Pseudomonadota</taxon>
        <taxon>Gammaproteobacteria</taxon>
        <taxon>Lysobacterales</taxon>
        <taxon>Rhodanobacteraceae</taxon>
        <taxon>Luteibacter</taxon>
    </lineage>
</organism>
<evidence type="ECO:0000256" key="3">
    <source>
        <dbReference type="ARBA" id="ARBA00022777"/>
    </source>
</evidence>
<dbReference type="PROSITE" id="PS00108">
    <property type="entry name" value="PROTEIN_KINASE_ST"/>
    <property type="match status" value="1"/>
</dbReference>
<dbReference type="Gene3D" id="3.30.200.20">
    <property type="entry name" value="Phosphorylase Kinase, domain 1"/>
    <property type="match status" value="1"/>
</dbReference>
<keyword evidence="8" id="KW-0723">Serine/threonine-protein kinase</keyword>
<keyword evidence="2 5" id="KW-0547">Nucleotide-binding</keyword>
<keyword evidence="1" id="KW-0808">Transferase</keyword>
<reference evidence="8 9" key="1">
    <citation type="submission" date="2020-03" db="EMBL/GenBank/DDBJ databases">
        <authorList>
            <person name="Lai Q."/>
        </authorList>
    </citation>
    <scope>NUCLEOTIDE SEQUENCE [LARGE SCALE GENOMIC DNA]</scope>
    <source>
        <strain evidence="8 9">CCUG 25036</strain>
    </source>
</reference>
<feature type="domain" description="Protein kinase" evidence="7">
    <location>
        <begin position="81"/>
        <end position="354"/>
    </location>
</feature>
<evidence type="ECO:0000256" key="2">
    <source>
        <dbReference type="ARBA" id="ARBA00022741"/>
    </source>
</evidence>
<comment type="caution">
    <text evidence="8">The sequence shown here is derived from an EMBL/GenBank/DDBJ whole genome shotgun (WGS) entry which is preliminary data.</text>
</comment>
<evidence type="ECO:0000256" key="4">
    <source>
        <dbReference type="ARBA" id="ARBA00022840"/>
    </source>
</evidence>
<sequence length="908" mass="98365">MPDDRGQLYLRAKPIALAMLDLPEGRRKDHLASACGDDAALLAEVEWIIRAAETTEPSWPSLPGALPVDGDRLTTALPAQYRIERVLGEGGMGVVYLAERTVDSGPANAWQQPVALKLLRFAGFEGSEAHRRFAEERRILATLSHPHIAHLLDAGRTGDGVPYLAMEYVDGERIDHWCQERRTSLRDRIALFLKVCDAVQYAHGKLVIHRDLKPANILVTASGEPKLLDFGISRLLDGPDVLVDARTTTVHRALTLAYASPEQVRGQALDVRADVWSLGVVLYQLVCGKRPFDDATGTSALDLSNAIVDGNLVGPRRHAPKTVPVDIDAIVMKALRIDPQDRYASAAALAHDLRRYLDARPVLASQGRRWYRARLFARRHRIALGVASLVSLLAIAFVVTLLGQLQRVQQERDKTQAVAGFMSDLFEHADPGHAQGENLRVRDMLDRGARQVADDARLSPEVKAALLLSIGKSYNALDQGARAIPLLRQAIALQSFSDAPALDKGRAWAALARAYGIQTDAIPAADADRQALALLANAANVPKNERYTVRTHLLLQELNAGTATPMSLAERLRSLVAELEHEQPALPVEQEQALTTWALALSRAGQHAQAVTVAQRASALSATTYGKDDPERLHADFVLATVTSARDPATAAGIYERLIADRTRMLGTKGAGMSTLQGYLGLTLAGTGEHARAAAMLEQAYASSLDEPEPRVDFQHSVLLALASEYLEQGRYRDAAAVIAPHLEAMASQARAGAAWPLVNFTEALNTLETVALHENRLTEAEALVARLPALPEPGTAPDAWTAALDGTGALQVARHRFAEARDTLHRFDDINRRLGAAPDSLPVLRARLLEARLLAAQGDTVGAKRVADNAAALRKGRCDRIDRELRASAYTTPIATCTVAAIHGISP</sequence>
<evidence type="ECO:0000313" key="8">
    <source>
        <dbReference type="EMBL" id="NII06070.1"/>
    </source>
</evidence>
<keyword evidence="4 5" id="KW-0067">ATP-binding</keyword>
<accession>A0A7X5U930</accession>
<feature type="transmembrane region" description="Helical" evidence="6">
    <location>
        <begin position="382"/>
        <end position="403"/>
    </location>
</feature>
<dbReference type="SUPFAM" id="SSF56112">
    <property type="entry name" value="Protein kinase-like (PK-like)"/>
    <property type="match status" value="1"/>
</dbReference>
<dbReference type="CDD" id="cd14014">
    <property type="entry name" value="STKc_PknB_like"/>
    <property type="match status" value="1"/>
</dbReference>
<proteinExistence type="predicted"/>
<evidence type="ECO:0000259" key="7">
    <source>
        <dbReference type="PROSITE" id="PS50011"/>
    </source>
</evidence>
<keyword evidence="6" id="KW-0472">Membrane</keyword>
<dbReference type="AlphaFoldDB" id="A0A7X5U930"/>
<dbReference type="InterPro" id="IPR011009">
    <property type="entry name" value="Kinase-like_dom_sf"/>
</dbReference>
<keyword evidence="9" id="KW-1185">Reference proteome</keyword>
<evidence type="ECO:0000313" key="9">
    <source>
        <dbReference type="Proteomes" id="UP000490980"/>
    </source>
</evidence>
<keyword evidence="6" id="KW-0812">Transmembrane</keyword>
<dbReference type="SUPFAM" id="SSF48452">
    <property type="entry name" value="TPR-like"/>
    <property type="match status" value="1"/>
</dbReference>
<dbReference type="GO" id="GO:0005524">
    <property type="term" value="F:ATP binding"/>
    <property type="evidence" value="ECO:0007669"/>
    <property type="project" value="UniProtKB-UniRule"/>
</dbReference>
<dbReference type="PROSITE" id="PS00107">
    <property type="entry name" value="PROTEIN_KINASE_ATP"/>
    <property type="match status" value="1"/>
</dbReference>
<dbReference type="Proteomes" id="UP000490980">
    <property type="component" value="Unassembled WGS sequence"/>
</dbReference>
<dbReference type="Gene3D" id="1.10.510.10">
    <property type="entry name" value="Transferase(Phosphotransferase) domain 1"/>
    <property type="match status" value="1"/>
</dbReference>
<dbReference type="EMBL" id="JAARLZ010000003">
    <property type="protein sequence ID" value="NII06070.1"/>
    <property type="molecule type" value="Genomic_DNA"/>
</dbReference>
<evidence type="ECO:0000256" key="6">
    <source>
        <dbReference type="SAM" id="Phobius"/>
    </source>
</evidence>
<dbReference type="InterPro" id="IPR017441">
    <property type="entry name" value="Protein_kinase_ATP_BS"/>
</dbReference>
<keyword evidence="3 8" id="KW-0418">Kinase</keyword>
<dbReference type="InterPro" id="IPR011990">
    <property type="entry name" value="TPR-like_helical_dom_sf"/>
</dbReference>
<name>A0A7X5U930_9GAMM</name>
<evidence type="ECO:0000256" key="5">
    <source>
        <dbReference type="PROSITE-ProRule" id="PRU10141"/>
    </source>
</evidence>
<dbReference type="RefSeq" id="WP_166947165.1">
    <property type="nucleotide sequence ID" value="NZ_JAARLZ010000003.1"/>
</dbReference>
<gene>
    <name evidence="8" type="ORF">HBF25_06685</name>
</gene>
<dbReference type="Pfam" id="PF00069">
    <property type="entry name" value="Pkinase"/>
    <property type="match status" value="1"/>
</dbReference>
<dbReference type="PANTHER" id="PTHR43289">
    <property type="entry name" value="MITOGEN-ACTIVATED PROTEIN KINASE KINASE KINASE 20-RELATED"/>
    <property type="match status" value="1"/>
</dbReference>